<evidence type="ECO:0008006" key="10">
    <source>
        <dbReference type="Google" id="ProtNLM"/>
    </source>
</evidence>
<dbReference type="GO" id="GO:0022857">
    <property type="term" value="F:transmembrane transporter activity"/>
    <property type="evidence" value="ECO:0007669"/>
    <property type="project" value="InterPro"/>
</dbReference>
<evidence type="ECO:0000256" key="6">
    <source>
        <dbReference type="ARBA" id="ARBA00023136"/>
    </source>
</evidence>
<dbReference type="Proteomes" id="UP000075902">
    <property type="component" value="Unassembled WGS sequence"/>
</dbReference>
<dbReference type="VEuPathDB" id="VectorBase:AMEC000288"/>
<feature type="transmembrane region" description="Helical" evidence="7">
    <location>
        <begin position="370"/>
        <end position="389"/>
    </location>
</feature>
<keyword evidence="3" id="KW-0813">Transport</keyword>
<dbReference type="STRING" id="34690.A0A182TDD1"/>
<dbReference type="InterPro" id="IPR036259">
    <property type="entry name" value="MFS_trans_sf"/>
</dbReference>
<comment type="subcellular location">
    <subcellularLocation>
        <location evidence="1">Membrane</location>
        <topology evidence="1">Multi-pass membrane protein</topology>
    </subcellularLocation>
</comment>
<reference evidence="9" key="1">
    <citation type="submission" date="2014-01" db="EMBL/GenBank/DDBJ databases">
        <title>The Genome Sequence of Anopheles melas CM1001059_A (V2).</title>
        <authorList>
            <consortium name="The Broad Institute Genomics Platform"/>
            <person name="Neafsey D.E."/>
            <person name="Besansky N."/>
            <person name="Howell P."/>
            <person name="Walton C."/>
            <person name="Young S.K."/>
            <person name="Zeng Q."/>
            <person name="Gargeya S."/>
            <person name="Fitzgerald M."/>
            <person name="Haas B."/>
            <person name="Abouelleil A."/>
            <person name="Allen A.W."/>
            <person name="Alvarado L."/>
            <person name="Arachchi H.M."/>
            <person name="Berlin A.M."/>
            <person name="Chapman S.B."/>
            <person name="Gainer-Dewar J."/>
            <person name="Goldberg J."/>
            <person name="Griggs A."/>
            <person name="Gujja S."/>
            <person name="Hansen M."/>
            <person name="Howarth C."/>
            <person name="Imamovic A."/>
            <person name="Ireland A."/>
            <person name="Larimer J."/>
            <person name="McCowan C."/>
            <person name="Murphy C."/>
            <person name="Pearson M."/>
            <person name="Poon T.W."/>
            <person name="Priest M."/>
            <person name="Roberts A."/>
            <person name="Saif S."/>
            <person name="Shea T."/>
            <person name="Sisk P."/>
            <person name="Sykes S."/>
            <person name="Wortman J."/>
            <person name="Nusbaum C."/>
            <person name="Birren B."/>
        </authorList>
    </citation>
    <scope>NUCLEOTIDE SEQUENCE [LARGE SCALE GENOMIC DNA]</scope>
    <source>
        <strain evidence="9">CM1001059</strain>
    </source>
</reference>
<evidence type="ECO:0000256" key="3">
    <source>
        <dbReference type="ARBA" id="ARBA00022448"/>
    </source>
</evidence>
<feature type="transmembrane region" description="Helical" evidence="7">
    <location>
        <begin position="47"/>
        <end position="74"/>
    </location>
</feature>
<evidence type="ECO:0000256" key="2">
    <source>
        <dbReference type="ARBA" id="ARBA00008335"/>
    </source>
</evidence>
<proteinExistence type="inferred from homology"/>
<dbReference type="EnsemblMetazoa" id="AMEC000288-RA">
    <property type="protein sequence ID" value="AMEC000288-PA"/>
    <property type="gene ID" value="AMEC000288"/>
</dbReference>
<dbReference type="PANTHER" id="PTHR23511">
    <property type="entry name" value="SYNAPTIC VESICLE GLYCOPROTEIN 2"/>
    <property type="match status" value="1"/>
</dbReference>
<accession>A0A182TDD1</accession>
<organism evidence="8 9">
    <name type="scientific">Anopheles melas</name>
    <dbReference type="NCBI Taxonomy" id="34690"/>
    <lineage>
        <taxon>Eukaryota</taxon>
        <taxon>Metazoa</taxon>
        <taxon>Ecdysozoa</taxon>
        <taxon>Arthropoda</taxon>
        <taxon>Hexapoda</taxon>
        <taxon>Insecta</taxon>
        <taxon>Pterygota</taxon>
        <taxon>Neoptera</taxon>
        <taxon>Endopterygota</taxon>
        <taxon>Diptera</taxon>
        <taxon>Nematocera</taxon>
        <taxon>Culicoidea</taxon>
        <taxon>Culicidae</taxon>
        <taxon>Anophelinae</taxon>
        <taxon>Anopheles</taxon>
    </lineage>
</organism>
<keyword evidence="9" id="KW-1185">Reference proteome</keyword>
<protein>
    <recommendedName>
        <fullName evidence="10">Major facilitator superfamily (MFS) profile domain-containing protein</fullName>
    </recommendedName>
</protein>
<dbReference type="AlphaFoldDB" id="A0A182TDD1"/>
<evidence type="ECO:0000313" key="8">
    <source>
        <dbReference type="EnsemblMetazoa" id="AMEC000288-PA"/>
    </source>
</evidence>
<evidence type="ECO:0000256" key="5">
    <source>
        <dbReference type="ARBA" id="ARBA00022989"/>
    </source>
</evidence>
<dbReference type="GO" id="GO:0016020">
    <property type="term" value="C:membrane"/>
    <property type="evidence" value="ECO:0007669"/>
    <property type="project" value="UniProtKB-SubCell"/>
</dbReference>
<keyword evidence="5 7" id="KW-1133">Transmembrane helix</keyword>
<dbReference type="Pfam" id="PF00083">
    <property type="entry name" value="Sugar_tr"/>
    <property type="match status" value="1"/>
</dbReference>
<reference evidence="8" key="2">
    <citation type="submission" date="2020-05" db="UniProtKB">
        <authorList>
            <consortium name="EnsemblMetazoa"/>
        </authorList>
    </citation>
    <scope>IDENTIFICATION</scope>
    <source>
        <strain evidence="8">CM1001059</strain>
    </source>
</reference>
<keyword evidence="4 7" id="KW-0812">Transmembrane</keyword>
<feature type="transmembrane region" description="Helical" evidence="7">
    <location>
        <begin position="342"/>
        <end position="363"/>
    </location>
</feature>
<evidence type="ECO:0000256" key="4">
    <source>
        <dbReference type="ARBA" id="ARBA00022692"/>
    </source>
</evidence>
<dbReference type="Gene3D" id="1.20.1250.20">
    <property type="entry name" value="MFS general substrate transporter like domains"/>
    <property type="match status" value="1"/>
</dbReference>
<dbReference type="SUPFAM" id="SSF103473">
    <property type="entry name" value="MFS general substrate transporter"/>
    <property type="match status" value="1"/>
</dbReference>
<dbReference type="PANTHER" id="PTHR23511:SF37">
    <property type="entry name" value="MAJOR FACILITATOR SUPERFAMILY (MFS) PROFILE DOMAIN-CONTAINING PROTEIN-RELATED"/>
    <property type="match status" value="1"/>
</dbReference>
<dbReference type="InterPro" id="IPR005828">
    <property type="entry name" value="MFS_sugar_transport-like"/>
</dbReference>
<evidence type="ECO:0000256" key="1">
    <source>
        <dbReference type="ARBA" id="ARBA00004141"/>
    </source>
</evidence>
<comment type="similarity">
    <text evidence="2">Belongs to the major facilitator superfamily.</text>
</comment>
<feature type="transmembrane region" description="Helical" evidence="7">
    <location>
        <begin position="119"/>
        <end position="152"/>
    </location>
</feature>
<evidence type="ECO:0000313" key="9">
    <source>
        <dbReference type="Proteomes" id="UP000075902"/>
    </source>
</evidence>
<sequence length="426" mass="46418">MAPSAVSMVFTVENAKTVGALEKGQKPPGGHNFDEALELAGFGRVQIVLSILAGLGMMASINEAMGMSIILPASQCDLDLDAGEKGIVGGAVFLGTMCSSYFWGYLADTRGRQLILKYALFATSFFGAISCLATGFTSLLVLRFLTGVLVGWWILSYDWVLTISDSFEFKPWRLLFIINTMPGFLNGIAFCFCPESPKFLVSQGRNEEALEILKKVYKLNKGTDSTDGYEVTSLRLDPEDAIAREQSENGSGGLLKSMVQQTLPIVKLPYLVYFIICCVHNIGAFAIYGGLGLWFPEIMNQVFSQDATQVERKVCAILQRNESLPVTSDVVLCDDEVKIETFLYTLLLGIIGCIYALITSAVLGRIDQKVMMVFNCIVAGVSGIALQFITNAYAVAILFCLEIVFAGYCVLLVNANVVAIFPTNVR</sequence>
<feature type="transmembrane region" description="Helical" evidence="7">
    <location>
        <begin position="395"/>
        <end position="421"/>
    </location>
</feature>
<feature type="transmembrane region" description="Helical" evidence="7">
    <location>
        <begin position="270"/>
        <end position="295"/>
    </location>
</feature>
<keyword evidence="6 7" id="KW-0472">Membrane</keyword>
<evidence type="ECO:0000256" key="7">
    <source>
        <dbReference type="SAM" id="Phobius"/>
    </source>
</evidence>
<name>A0A182TDD1_9DIPT</name>
<feature type="transmembrane region" description="Helical" evidence="7">
    <location>
        <begin position="86"/>
        <end position="107"/>
    </location>
</feature>